<reference evidence="2" key="1">
    <citation type="submission" date="2020-08" db="EMBL/GenBank/DDBJ databases">
        <title>Genome public.</title>
        <authorList>
            <person name="Liu C."/>
            <person name="Sun Q."/>
        </authorList>
    </citation>
    <scope>NUCLEOTIDE SEQUENCE</scope>
    <source>
        <strain evidence="2">H8</strain>
    </source>
</reference>
<evidence type="ECO:0000256" key="1">
    <source>
        <dbReference type="SAM" id="Coils"/>
    </source>
</evidence>
<dbReference type="AlphaFoldDB" id="A0A926DPJ7"/>
<comment type="caution">
    <text evidence="2">The sequence shown here is derived from an EMBL/GenBank/DDBJ whole genome shotgun (WGS) entry which is preliminary data.</text>
</comment>
<organism evidence="2 3">
    <name type="scientific">Congzhengia minquanensis</name>
    <dbReference type="NCBI Taxonomy" id="2763657"/>
    <lineage>
        <taxon>Bacteria</taxon>
        <taxon>Bacillati</taxon>
        <taxon>Bacillota</taxon>
        <taxon>Clostridia</taxon>
        <taxon>Eubacteriales</taxon>
        <taxon>Oscillospiraceae</taxon>
        <taxon>Congzhengia</taxon>
    </lineage>
</organism>
<name>A0A926DPJ7_9FIRM</name>
<dbReference type="Proteomes" id="UP000611762">
    <property type="component" value="Unassembled WGS sequence"/>
</dbReference>
<dbReference type="EMBL" id="JACRSU010000005">
    <property type="protein sequence ID" value="MBC8541646.1"/>
    <property type="molecule type" value="Genomic_DNA"/>
</dbReference>
<sequence>MEMTEFEIVKDYSESADKAAQIGILADLNLCSPADIVGVLQKNGVPLPEDVTSKRYKEFRRPAAGRVEWNEENIERLRGYVLDRLTLDEIAERFGTGTTAISKQIAKYDLRGKKSKKAKESIDDIYIKQLEQQLKDAKGEKQRILAEHNKAVADYTEMIVGFEGELEQAKERCECLCEEMRGILEGGVFSEIQMQARNIKGLAVLGLCAVGKDCALEGVRAAFLNITESADVIVEEADKTARGRKYV</sequence>
<proteinExistence type="predicted"/>
<keyword evidence="1" id="KW-0175">Coiled coil</keyword>
<accession>A0A926DPJ7</accession>
<gene>
    <name evidence="2" type="ORF">H8698_11715</name>
</gene>
<protein>
    <submittedName>
        <fullName evidence="2">Uncharacterized protein</fullName>
    </submittedName>
</protein>
<evidence type="ECO:0000313" key="2">
    <source>
        <dbReference type="EMBL" id="MBC8541646.1"/>
    </source>
</evidence>
<feature type="coiled-coil region" evidence="1">
    <location>
        <begin position="127"/>
        <end position="179"/>
    </location>
</feature>
<keyword evidence="3" id="KW-1185">Reference proteome</keyword>
<evidence type="ECO:0000313" key="3">
    <source>
        <dbReference type="Proteomes" id="UP000611762"/>
    </source>
</evidence>
<dbReference type="RefSeq" id="WP_249313676.1">
    <property type="nucleotide sequence ID" value="NZ_JACRSU010000005.1"/>
</dbReference>